<reference evidence="3" key="1">
    <citation type="journal article" date="2019" name="Int. J. Syst. Evol. Microbiol.">
        <title>The Global Catalogue of Microorganisms (GCM) 10K type strain sequencing project: providing services to taxonomists for standard genome sequencing and annotation.</title>
        <authorList>
            <consortium name="The Broad Institute Genomics Platform"/>
            <consortium name="The Broad Institute Genome Sequencing Center for Infectious Disease"/>
            <person name="Wu L."/>
            <person name="Ma J."/>
        </authorList>
    </citation>
    <scope>NUCLEOTIDE SEQUENCE [LARGE SCALE GENOMIC DNA]</scope>
    <source>
        <strain evidence="3">CGMCC 1.12606</strain>
    </source>
</reference>
<dbReference type="EMBL" id="BMFH01000001">
    <property type="protein sequence ID" value="GGD39931.1"/>
    <property type="molecule type" value="Genomic_DNA"/>
</dbReference>
<dbReference type="Proteomes" id="UP000625780">
    <property type="component" value="Unassembled WGS sequence"/>
</dbReference>
<comment type="caution">
    <text evidence="2">The sequence shown here is derived from an EMBL/GenBank/DDBJ whole genome shotgun (WGS) entry which is preliminary data.</text>
</comment>
<evidence type="ECO:0000313" key="2">
    <source>
        <dbReference type="EMBL" id="GGD39931.1"/>
    </source>
</evidence>
<gene>
    <name evidence="2" type="ORF">GCM10011361_03790</name>
</gene>
<sequence length="81" mass="9436">MTKSKSGQQHVESPEKTKGKESVDEKCKCSSFVHKIWLKVKEKDFPSKPEFLTIKRTIIPMYDLKSDEMHINALRACRLKI</sequence>
<protein>
    <submittedName>
        <fullName evidence="2">Uncharacterized protein</fullName>
    </submittedName>
</protein>
<proteinExistence type="predicted"/>
<keyword evidence="3" id="KW-1185">Reference proteome</keyword>
<name>A0ABQ1QSA5_9FLAO</name>
<evidence type="ECO:0000256" key="1">
    <source>
        <dbReference type="SAM" id="MobiDB-lite"/>
    </source>
</evidence>
<feature type="compositionally biased region" description="Basic and acidic residues" evidence="1">
    <location>
        <begin position="12"/>
        <end position="24"/>
    </location>
</feature>
<feature type="region of interest" description="Disordered" evidence="1">
    <location>
        <begin position="1"/>
        <end position="24"/>
    </location>
</feature>
<feature type="compositionally biased region" description="Polar residues" evidence="1">
    <location>
        <begin position="1"/>
        <end position="11"/>
    </location>
</feature>
<accession>A0ABQ1QSA5</accession>
<evidence type="ECO:0000313" key="3">
    <source>
        <dbReference type="Proteomes" id="UP000625780"/>
    </source>
</evidence>
<organism evidence="2 3">
    <name type="scientific">Muriicola marianensis</name>
    <dbReference type="NCBI Taxonomy" id="1324801"/>
    <lineage>
        <taxon>Bacteria</taxon>
        <taxon>Pseudomonadati</taxon>
        <taxon>Bacteroidota</taxon>
        <taxon>Flavobacteriia</taxon>
        <taxon>Flavobacteriales</taxon>
        <taxon>Flavobacteriaceae</taxon>
        <taxon>Muriicola</taxon>
    </lineage>
</organism>